<evidence type="ECO:0000256" key="2">
    <source>
        <dbReference type="SAM" id="Phobius"/>
    </source>
</evidence>
<feature type="compositionally biased region" description="Polar residues" evidence="1">
    <location>
        <begin position="42"/>
        <end position="53"/>
    </location>
</feature>
<dbReference type="EMBL" id="MCGN01000013">
    <property type="protein sequence ID" value="ORY89985.1"/>
    <property type="molecule type" value="Genomic_DNA"/>
</dbReference>
<dbReference type="Proteomes" id="UP000242180">
    <property type="component" value="Unassembled WGS sequence"/>
</dbReference>
<accession>A0A1X2GZU4</accession>
<keyword evidence="2" id="KW-1133">Transmembrane helix</keyword>
<protein>
    <recommendedName>
        <fullName evidence="6">Mid2 domain-containing protein</fullName>
    </recommendedName>
</protein>
<keyword evidence="2" id="KW-0812">Transmembrane</keyword>
<feature type="signal peptide" evidence="3">
    <location>
        <begin position="1"/>
        <end position="22"/>
    </location>
</feature>
<evidence type="ECO:0000256" key="1">
    <source>
        <dbReference type="SAM" id="MobiDB-lite"/>
    </source>
</evidence>
<sequence length="215" mass="23260">MKSISLFLIVASSVLFASPNFALPLQSSSLSTTTTNTPSRVFDTSHQTQQDTSSLLQRHEPSVASVHAGPLHVKRAAGSFVHEHSPAFNVVHVIAAIIGVLAAAAIGITAFVVCRRRNRRRRLSEKVPLPHESTPPATAHEPPSPSSAVHHKTSRFDQFASDFTYDERNASGCSSRPQPQPQSHAGVSPVMQQAELQSRLMQSVKVNPPPPPYQP</sequence>
<evidence type="ECO:0000313" key="4">
    <source>
        <dbReference type="EMBL" id="ORY89985.1"/>
    </source>
</evidence>
<feature type="compositionally biased region" description="Polar residues" evidence="1">
    <location>
        <begin position="171"/>
        <end position="205"/>
    </location>
</feature>
<feature type="region of interest" description="Disordered" evidence="1">
    <location>
        <begin position="124"/>
        <end position="215"/>
    </location>
</feature>
<reference evidence="4 5" key="1">
    <citation type="submission" date="2016-07" db="EMBL/GenBank/DDBJ databases">
        <title>Pervasive Adenine N6-methylation of Active Genes in Fungi.</title>
        <authorList>
            <consortium name="DOE Joint Genome Institute"/>
            <person name="Mondo S.J."/>
            <person name="Dannebaum R.O."/>
            <person name="Kuo R.C."/>
            <person name="Labutti K."/>
            <person name="Haridas S."/>
            <person name="Kuo A."/>
            <person name="Salamov A."/>
            <person name="Ahrendt S.R."/>
            <person name="Lipzen A."/>
            <person name="Sullivan W."/>
            <person name="Andreopoulos W.B."/>
            <person name="Clum A."/>
            <person name="Lindquist E."/>
            <person name="Daum C."/>
            <person name="Ramamoorthy G.K."/>
            <person name="Gryganskyi A."/>
            <person name="Culley D."/>
            <person name="Magnuson J.K."/>
            <person name="James T.Y."/>
            <person name="O'Malley M.A."/>
            <person name="Stajich J.E."/>
            <person name="Spatafora J.W."/>
            <person name="Visel A."/>
            <person name="Grigoriev I.V."/>
        </authorList>
    </citation>
    <scope>NUCLEOTIDE SEQUENCE [LARGE SCALE GENOMIC DNA]</scope>
    <source>
        <strain evidence="4 5">NRRL 2496</strain>
    </source>
</reference>
<evidence type="ECO:0000256" key="3">
    <source>
        <dbReference type="SAM" id="SignalP"/>
    </source>
</evidence>
<feature type="region of interest" description="Disordered" evidence="1">
    <location>
        <begin position="28"/>
        <end position="53"/>
    </location>
</feature>
<feature type="chain" id="PRO_5010889534" description="Mid2 domain-containing protein" evidence="3">
    <location>
        <begin position="23"/>
        <end position="215"/>
    </location>
</feature>
<dbReference type="AlphaFoldDB" id="A0A1X2GZU4"/>
<keyword evidence="5" id="KW-1185">Reference proteome</keyword>
<keyword evidence="2" id="KW-0472">Membrane</keyword>
<organism evidence="4 5">
    <name type="scientific">Syncephalastrum racemosum</name>
    <name type="common">Filamentous fungus</name>
    <dbReference type="NCBI Taxonomy" id="13706"/>
    <lineage>
        <taxon>Eukaryota</taxon>
        <taxon>Fungi</taxon>
        <taxon>Fungi incertae sedis</taxon>
        <taxon>Mucoromycota</taxon>
        <taxon>Mucoromycotina</taxon>
        <taxon>Mucoromycetes</taxon>
        <taxon>Mucorales</taxon>
        <taxon>Syncephalastraceae</taxon>
        <taxon>Syncephalastrum</taxon>
    </lineage>
</organism>
<feature type="compositionally biased region" description="Low complexity" evidence="1">
    <location>
        <begin position="28"/>
        <end position="39"/>
    </location>
</feature>
<feature type="transmembrane region" description="Helical" evidence="2">
    <location>
        <begin position="90"/>
        <end position="114"/>
    </location>
</feature>
<proteinExistence type="predicted"/>
<evidence type="ECO:0008006" key="6">
    <source>
        <dbReference type="Google" id="ProtNLM"/>
    </source>
</evidence>
<dbReference type="InParanoid" id="A0A1X2GZU4"/>
<evidence type="ECO:0000313" key="5">
    <source>
        <dbReference type="Proteomes" id="UP000242180"/>
    </source>
</evidence>
<comment type="caution">
    <text evidence="4">The sequence shown here is derived from an EMBL/GenBank/DDBJ whole genome shotgun (WGS) entry which is preliminary data.</text>
</comment>
<gene>
    <name evidence="4" type="ORF">BCR43DRAFT_499801</name>
</gene>
<name>A0A1X2GZU4_SYNRA</name>
<keyword evidence="3" id="KW-0732">Signal</keyword>